<evidence type="ECO:0000256" key="3">
    <source>
        <dbReference type="ARBA" id="ARBA00022723"/>
    </source>
</evidence>
<sequence length="1079" mass="121798">MPEITLNGVVVNFPFEPYEVQKNYMSKVIEALQGSSNAVLESPTGTGKTLCLLCSSLAWLLTKKAQVQASKQNPLELIDDKNLIKPANCLNNMQDNVFAELEAATGAKGGAWGVPKIIYASRTHSQLSQAMAEMKRTSYNFMKAAVIGSRDQLCIHTDVVKELGNANKMHMCRAKILARSCGFYQRVEQKKDHPDFRDSGILDIEDLVKTGSKHKCCPYFVSKELVEKADIIFMPYNYLLDPKARKANNIELHNSIVILDEAHNVEKMCEESASVQLKSSDIALCMEEITGIMKKLDEDIKMGLTSTDFSNDQEKQNFTLEDLATLKELLLNLEKVVDDVAVNFTEGSTFPGDHIFELFQKAGIHDDNLEIIRKLMDDLIQYVTSSTQNNGFSSRATGLSHVSDVFTIVYASKGPNFHERVKRCYKVHIAIEEQKPQRGAKNKDGWNSMAKTTPSVKSNAKVVSFWCFNPGFGMTQVLNKNVRSVILTSGTLAPLKPLISELGIPVDVRLENPHIIKKSQVYVKIVSHGPDNEPLISNYENRNNPKYVASLARTILSFCPHVPAGLLVFFPSYFILTKCQEEWTKSGLWAQIAARKPIFIEPRTKEDFNIVMNEYYAKINDPAGKGAIFMAVCRGKVSEGLDFADKNGRAVIITGLPFPPVKDARVVLKRRYLEENRTRENEILSGNEWYGLEATRAVNQAIGRVIRHKDDYGAILLCDQRFNDKRQRDQLSRWLQEHLKQSDPKANFGKIIGELSRFFKEADRTLPKPSLKPTSYNESPSKNEVLINLKSQYGMTGSSTNIKIETEGSINAIKIENANHVPSWKPADYQRANIVVNFNQNTDKKDFFAGLKSASNSIDFNDVSSYQSSTESSLVTIHKRLGSPKEDQNRKKYKIIPNNFSTHSQSTSSSQASCIIQEVKQEVIDIDSDSEYDAGPWGAVKKITNQMYTSELVKENVSALIQAKPISNSEPFPYGTPLKSYTLDEVIQKANELPEDRMVLLKQMKIQVHIEAYKLFLLALSKYREIGDLNLAFDQLTQIFNHPNLFHYLLGMKRFIKDCHKEIFEKRMTEHIVAKLKER</sequence>
<dbReference type="InterPro" id="IPR006554">
    <property type="entry name" value="Helicase-like_DEXD_c2"/>
</dbReference>
<keyword evidence="9 17" id="KW-0408">Iron</keyword>
<proteinExistence type="inferred from homology"/>
<dbReference type="Pfam" id="PF23116">
    <property type="entry name" value="HHD_RTEL1"/>
    <property type="match status" value="1"/>
</dbReference>
<evidence type="ECO:0000256" key="16">
    <source>
        <dbReference type="ARBA" id="ARBA00073810"/>
    </source>
</evidence>
<dbReference type="InterPro" id="IPR006555">
    <property type="entry name" value="ATP-dep_Helicase_C"/>
</dbReference>
<keyword evidence="6 17" id="KW-0378">Hydrolase</keyword>
<keyword evidence="11 17" id="KW-0238">DNA-binding</keyword>
<dbReference type="GO" id="GO:0003678">
    <property type="term" value="F:DNA helicase activity"/>
    <property type="evidence" value="ECO:0007669"/>
    <property type="project" value="UniProtKB-UniRule"/>
</dbReference>
<reference evidence="20" key="2">
    <citation type="submission" date="2018-07" db="EMBL/GenBank/DDBJ databases">
        <authorList>
            <person name="Quirk P.G."/>
            <person name="Krulwich T.A."/>
        </authorList>
    </citation>
    <scope>NUCLEOTIDE SEQUENCE</scope>
</reference>
<evidence type="ECO:0000256" key="12">
    <source>
        <dbReference type="ARBA" id="ARBA00023204"/>
    </source>
</evidence>
<dbReference type="InterPro" id="IPR006935">
    <property type="entry name" value="Helicase/UvrB_N"/>
</dbReference>
<evidence type="ECO:0000313" key="20">
    <source>
        <dbReference type="EMBL" id="SSX29219.1"/>
    </source>
</evidence>
<evidence type="ECO:0000256" key="1">
    <source>
        <dbReference type="ARBA" id="ARBA00004123"/>
    </source>
</evidence>
<dbReference type="GO" id="GO:0051539">
    <property type="term" value="F:4 iron, 4 sulfur cluster binding"/>
    <property type="evidence" value="ECO:0007669"/>
    <property type="project" value="UniProtKB-UniRule"/>
</dbReference>
<dbReference type="InterPro" id="IPR010614">
    <property type="entry name" value="RAD3-like_helicase_DEAD"/>
</dbReference>
<dbReference type="SMART" id="SM00488">
    <property type="entry name" value="DEXDc2"/>
    <property type="match status" value="1"/>
</dbReference>
<keyword evidence="13 17" id="KW-0413">Isomerase</keyword>
<comment type="function">
    <text evidence="17">A probable ATP-dependent DNA helicase implicated in DNA repair and the maintenance of genomic stability. Acts as an anti-recombinase to counteract toxic recombination and limit crossover during meiosis. Regulates meiotic recombination and crossover homeostasis by physically dissociating strand invasion events and thereby promotes noncrossover repair by meiotic synthesis dependent strand annealing (SDSA) as well as disassembly of D loop recombination intermediates.</text>
</comment>
<dbReference type="CDD" id="cd18788">
    <property type="entry name" value="SF2_C_XPD"/>
    <property type="match status" value="1"/>
</dbReference>
<keyword evidence="8 17" id="KW-0067">ATP-binding</keyword>
<dbReference type="InterPro" id="IPR027417">
    <property type="entry name" value="P-loop_NTPase"/>
</dbReference>
<organism evidence="19">
    <name type="scientific">Culicoides sonorensis</name>
    <name type="common">Biting midge</name>
    <dbReference type="NCBI Taxonomy" id="179676"/>
    <lineage>
        <taxon>Eukaryota</taxon>
        <taxon>Metazoa</taxon>
        <taxon>Ecdysozoa</taxon>
        <taxon>Arthropoda</taxon>
        <taxon>Hexapoda</taxon>
        <taxon>Insecta</taxon>
        <taxon>Pterygota</taxon>
        <taxon>Neoptera</taxon>
        <taxon>Endopterygota</taxon>
        <taxon>Diptera</taxon>
        <taxon>Nematocera</taxon>
        <taxon>Chironomoidea</taxon>
        <taxon>Ceratopogonidae</taxon>
        <taxon>Ceratopogoninae</taxon>
        <taxon>Culicoides</taxon>
        <taxon>Monoculicoides</taxon>
    </lineage>
</organism>
<evidence type="ECO:0000256" key="2">
    <source>
        <dbReference type="ARBA" id="ARBA00022485"/>
    </source>
</evidence>
<dbReference type="InterPro" id="IPR045028">
    <property type="entry name" value="DinG/Rad3-like"/>
</dbReference>
<evidence type="ECO:0000256" key="15">
    <source>
        <dbReference type="ARBA" id="ARBA00049360"/>
    </source>
</evidence>
<dbReference type="EMBL" id="UFQT01001166">
    <property type="protein sequence ID" value="SSX29219.1"/>
    <property type="molecule type" value="Genomic_DNA"/>
</dbReference>
<feature type="binding site" evidence="17">
    <location>
        <position position="217"/>
    </location>
    <ligand>
        <name>[4Fe-4S] cluster</name>
        <dbReference type="ChEBI" id="CHEBI:49883"/>
    </ligand>
</feature>
<dbReference type="GO" id="GO:0006281">
    <property type="term" value="P:DNA repair"/>
    <property type="evidence" value="ECO:0007669"/>
    <property type="project" value="UniProtKB-UniRule"/>
</dbReference>
<dbReference type="GO" id="GO:0005634">
    <property type="term" value="C:nucleus"/>
    <property type="evidence" value="ECO:0007669"/>
    <property type="project" value="UniProtKB-SubCell"/>
</dbReference>
<dbReference type="GO" id="GO:0070182">
    <property type="term" value="F:DNA polymerase binding"/>
    <property type="evidence" value="ECO:0007669"/>
    <property type="project" value="TreeGrafter"/>
</dbReference>
<keyword evidence="14 17" id="KW-0539">Nucleus</keyword>
<dbReference type="PANTHER" id="PTHR11472">
    <property type="entry name" value="DNA REPAIR DEAD HELICASE RAD3/XP-D SUBFAMILY MEMBER"/>
    <property type="match status" value="1"/>
</dbReference>
<dbReference type="GO" id="GO:1904430">
    <property type="term" value="P:negative regulation of t-circle formation"/>
    <property type="evidence" value="ECO:0007669"/>
    <property type="project" value="TreeGrafter"/>
</dbReference>
<dbReference type="NCBIfam" id="TIGR00604">
    <property type="entry name" value="rad3"/>
    <property type="match status" value="1"/>
</dbReference>
<dbReference type="FunFam" id="3.40.50.300:FF:000691">
    <property type="entry name" value="Regulator of telomere elongation helicase 1"/>
    <property type="match status" value="1"/>
</dbReference>
<protein>
    <recommendedName>
        <fullName evidence="16 17">Regulator of telomere elongation helicase 1 homolog</fullName>
        <ecNumber evidence="17">5.6.2.-</ecNumber>
    </recommendedName>
</protein>
<dbReference type="VEuPathDB" id="VectorBase:CSON001021"/>
<comment type="catalytic activity">
    <reaction evidence="15 17">
        <text>ATP + H2O = ADP + phosphate + H(+)</text>
        <dbReference type="Rhea" id="RHEA:13065"/>
        <dbReference type="ChEBI" id="CHEBI:15377"/>
        <dbReference type="ChEBI" id="CHEBI:15378"/>
        <dbReference type="ChEBI" id="CHEBI:30616"/>
        <dbReference type="ChEBI" id="CHEBI:43474"/>
        <dbReference type="ChEBI" id="CHEBI:456216"/>
    </reaction>
</comment>
<keyword evidence="3 17" id="KW-0479">Metal-binding</keyword>
<dbReference type="Gene3D" id="3.40.50.300">
    <property type="entry name" value="P-loop containing nucleotide triphosphate hydrolases"/>
    <property type="match status" value="2"/>
</dbReference>
<evidence type="ECO:0000256" key="10">
    <source>
        <dbReference type="ARBA" id="ARBA00023014"/>
    </source>
</evidence>
<dbReference type="GO" id="GO:0010569">
    <property type="term" value="P:regulation of double-strand break repair via homologous recombination"/>
    <property type="evidence" value="ECO:0007669"/>
    <property type="project" value="UniProtKB-UniRule"/>
</dbReference>
<dbReference type="InterPro" id="IPR057498">
    <property type="entry name" value="Rtel1_ARCH"/>
</dbReference>
<keyword evidence="12 17" id="KW-0234">DNA repair</keyword>
<dbReference type="GO" id="GO:0090657">
    <property type="term" value="P:telomeric loop disassembly"/>
    <property type="evidence" value="ECO:0007669"/>
    <property type="project" value="TreeGrafter"/>
</dbReference>
<keyword evidence="10 17" id="KW-0411">Iron-sulfur</keyword>
<dbReference type="PANTHER" id="PTHR11472:SF34">
    <property type="entry name" value="REGULATOR OF TELOMERE ELONGATION HELICASE 1"/>
    <property type="match status" value="1"/>
</dbReference>
<dbReference type="InterPro" id="IPR014013">
    <property type="entry name" value="Helic_SF1/SF2_ATP-bd_DinG/Rad3"/>
</dbReference>
<keyword evidence="5 17" id="KW-0227">DNA damage</keyword>
<feature type="binding site" evidence="17">
    <location>
        <position position="154"/>
    </location>
    <ligand>
        <name>[4Fe-4S] cluster</name>
        <dbReference type="ChEBI" id="CHEBI:49883"/>
    </ligand>
</feature>
<dbReference type="CDD" id="cd17970">
    <property type="entry name" value="DEAHc_FancJ"/>
    <property type="match status" value="1"/>
</dbReference>
<comment type="similarity">
    <text evidence="17">Belongs to the helicase family. RAD3/XPD subfamily.</text>
</comment>
<dbReference type="GO" id="GO:0045910">
    <property type="term" value="P:negative regulation of DNA recombination"/>
    <property type="evidence" value="ECO:0007669"/>
    <property type="project" value="TreeGrafter"/>
</dbReference>
<evidence type="ECO:0000256" key="7">
    <source>
        <dbReference type="ARBA" id="ARBA00022806"/>
    </source>
</evidence>
<evidence type="ECO:0000256" key="13">
    <source>
        <dbReference type="ARBA" id="ARBA00023235"/>
    </source>
</evidence>
<evidence type="ECO:0000256" key="8">
    <source>
        <dbReference type="ARBA" id="ARBA00022840"/>
    </source>
</evidence>
<evidence type="ECO:0000256" key="5">
    <source>
        <dbReference type="ARBA" id="ARBA00022763"/>
    </source>
</evidence>
<dbReference type="SUPFAM" id="SSF52540">
    <property type="entry name" value="P-loop containing nucleoside triphosphate hydrolases"/>
    <property type="match status" value="1"/>
</dbReference>
<keyword evidence="4 17" id="KW-0547">Nucleotide-binding</keyword>
<dbReference type="HAMAP" id="MF_03065">
    <property type="entry name" value="RTEL1"/>
    <property type="match status" value="1"/>
</dbReference>
<dbReference type="GO" id="GO:0046872">
    <property type="term" value="F:metal ion binding"/>
    <property type="evidence" value="ECO:0007669"/>
    <property type="project" value="UniProtKB-UniRule"/>
</dbReference>
<name>A0A336L6N2_CULSO</name>
<dbReference type="InterPro" id="IPR002464">
    <property type="entry name" value="DNA/RNA_helicase_DEAH_CS"/>
</dbReference>
<dbReference type="FunFam" id="3.40.50.300:FF:000431">
    <property type="entry name" value="Regulator of telomere elongation helicase 1"/>
    <property type="match status" value="1"/>
</dbReference>
<evidence type="ECO:0000256" key="17">
    <source>
        <dbReference type="HAMAP-Rule" id="MF_03065"/>
    </source>
</evidence>
<evidence type="ECO:0000256" key="11">
    <source>
        <dbReference type="ARBA" id="ARBA00023125"/>
    </source>
</evidence>
<dbReference type="PROSITE" id="PS00690">
    <property type="entry name" value="DEAH_ATP_HELICASE"/>
    <property type="match status" value="1"/>
</dbReference>
<reference evidence="19" key="1">
    <citation type="submission" date="2018-04" db="EMBL/GenBank/DDBJ databases">
        <authorList>
            <person name="Go L.Y."/>
            <person name="Mitchell J.A."/>
        </authorList>
    </citation>
    <scope>NUCLEOTIDE SEQUENCE</scope>
    <source>
        <tissue evidence="19">Whole organism</tissue>
    </source>
</reference>
<evidence type="ECO:0000259" key="18">
    <source>
        <dbReference type="PROSITE" id="PS51193"/>
    </source>
</evidence>
<feature type="binding site" evidence="17">
    <location>
        <position position="181"/>
    </location>
    <ligand>
        <name>[4Fe-4S] cluster</name>
        <dbReference type="ChEBI" id="CHEBI:49883"/>
    </ligand>
</feature>
<evidence type="ECO:0000256" key="9">
    <source>
        <dbReference type="ARBA" id="ARBA00023004"/>
    </source>
</evidence>
<dbReference type="Pfam" id="PF13307">
    <property type="entry name" value="Helicase_C_2"/>
    <property type="match status" value="1"/>
</dbReference>
<dbReference type="GO" id="GO:0016818">
    <property type="term" value="F:hydrolase activity, acting on acid anhydrides, in phosphorus-containing anhydrides"/>
    <property type="evidence" value="ECO:0007669"/>
    <property type="project" value="InterPro"/>
</dbReference>
<dbReference type="OMA" id="NCATIVA"/>
<evidence type="ECO:0000256" key="6">
    <source>
        <dbReference type="ARBA" id="ARBA00022801"/>
    </source>
</evidence>
<dbReference type="PROSITE" id="PS51193">
    <property type="entry name" value="HELICASE_ATP_BIND_2"/>
    <property type="match status" value="1"/>
</dbReference>
<dbReference type="EMBL" id="UFQS01001166">
    <property type="protein sequence ID" value="SSX09317.1"/>
    <property type="molecule type" value="Genomic_DNA"/>
</dbReference>
<feature type="binding site" evidence="17">
    <location>
        <position position="172"/>
    </location>
    <ligand>
        <name>[4Fe-4S] cluster</name>
        <dbReference type="ChEBI" id="CHEBI:49883"/>
    </ligand>
</feature>
<dbReference type="EC" id="5.6.2.-" evidence="17"/>
<dbReference type="Pfam" id="PF23109">
    <property type="entry name" value="ARCH_RTEL1"/>
    <property type="match status" value="1"/>
</dbReference>
<accession>A0A336L6N2</accession>
<dbReference type="Pfam" id="PF04851">
    <property type="entry name" value="ResIII"/>
    <property type="match status" value="1"/>
</dbReference>
<evidence type="ECO:0000313" key="19">
    <source>
        <dbReference type="EMBL" id="SSX09317.1"/>
    </source>
</evidence>
<dbReference type="InterPro" id="IPR030845">
    <property type="entry name" value="RTEL1"/>
</dbReference>
<dbReference type="AlphaFoldDB" id="A0A336L6N2"/>
<evidence type="ECO:0000256" key="14">
    <source>
        <dbReference type="ARBA" id="ARBA00023242"/>
    </source>
</evidence>
<keyword evidence="7 17" id="KW-0347">Helicase</keyword>
<evidence type="ECO:0000256" key="4">
    <source>
        <dbReference type="ARBA" id="ARBA00022741"/>
    </source>
</evidence>
<dbReference type="GO" id="GO:0006260">
    <property type="term" value="P:DNA replication"/>
    <property type="evidence" value="ECO:0007669"/>
    <property type="project" value="InterPro"/>
</dbReference>
<gene>
    <name evidence="19" type="primary">CSON001021</name>
</gene>
<dbReference type="SMART" id="SM00491">
    <property type="entry name" value="HELICc2"/>
    <property type="match status" value="1"/>
</dbReference>
<dbReference type="GO" id="GO:0005524">
    <property type="term" value="F:ATP binding"/>
    <property type="evidence" value="ECO:0007669"/>
    <property type="project" value="UniProtKB-UniRule"/>
</dbReference>
<dbReference type="GO" id="GO:0003677">
    <property type="term" value="F:DNA binding"/>
    <property type="evidence" value="ECO:0007669"/>
    <property type="project" value="UniProtKB-UniRule"/>
</dbReference>
<comment type="subcellular location">
    <subcellularLocation>
        <location evidence="1 17">Nucleus</location>
    </subcellularLocation>
</comment>
<keyword evidence="2 17" id="KW-0004">4Fe-4S</keyword>
<dbReference type="Pfam" id="PF06733">
    <property type="entry name" value="DEAD_2"/>
    <property type="match status" value="1"/>
</dbReference>
<dbReference type="InterPro" id="IPR013020">
    <property type="entry name" value="Rad3/Chl1-like"/>
</dbReference>
<dbReference type="GO" id="GO:0006310">
    <property type="term" value="P:DNA recombination"/>
    <property type="evidence" value="ECO:0007669"/>
    <property type="project" value="InterPro"/>
</dbReference>
<feature type="domain" description="Helicase ATP-binding" evidence="18">
    <location>
        <begin position="7"/>
        <end position="330"/>
    </location>
</feature>